<keyword evidence="3" id="KW-1185">Reference proteome</keyword>
<feature type="transmembrane region" description="Helical" evidence="1">
    <location>
        <begin position="35"/>
        <end position="59"/>
    </location>
</feature>
<dbReference type="InterPro" id="IPR018750">
    <property type="entry name" value="DUF2306_membrane"/>
</dbReference>
<evidence type="ECO:0000313" key="2">
    <source>
        <dbReference type="EMBL" id="GAA1501450.1"/>
    </source>
</evidence>
<accession>A0ABP4KII3</accession>
<comment type="caution">
    <text evidence="2">The sequence shown here is derived from an EMBL/GenBank/DDBJ whole genome shotgun (WGS) entry which is preliminary data.</text>
</comment>
<protein>
    <recommendedName>
        <fullName evidence="4">DUF2306 domain-containing protein</fullName>
    </recommendedName>
</protein>
<feature type="transmembrane region" description="Helical" evidence="1">
    <location>
        <begin position="98"/>
        <end position="116"/>
    </location>
</feature>
<keyword evidence="1" id="KW-0472">Membrane</keyword>
<keyword evidence="1" id="KW-0812">Transmembrane</keyword>
<evidence type="ECO:0000256" key="1">
    <source>
        <dbReference type="SAM" id="Phobius"/>
    </source>
</evidence>
<dbReference type="RefSeq" id="WP_344500097.1">
    <property type="nucleotide sequence ID" value="NZ_BAAAQD010000001.1"/>
</dbReference>
<proteinExistence type="predicted"/>
<reference evidence="3" key="1">
    <citation type="journal article" date="2019" name="Int. J. Syst. Evol. Microbiol.">
        <title>The Global Catalogue of Microorganisms (GCM) 10K type strain sequencing project: providing services to taxonomists for standard genome sequencing and annotation.</title>
        <authorList>
            <consortium name="The Broad Institute Genomics Platform"/>
            <consortium name="The Broad Institute Genome Sequencing Center for Infectious Disease"/>
            <person name="Wu L."/>
            <person name="Ma J."/>
        </authorList>
    </citation>
    <scope>NUCLEOTIDE SEQUENCE [LARGE SCALE GENOMIC DNA]</scope>
    <source>
        <strain evidence="3">JCM 15933</strain>
    </source>
</reference>
<name>A0ABP4KII3_9ACTN</name>
<feature type="transmembrane region" description="Helical" evidence="1">
    <location>
        <begin position="169"/>
        <end position="190"/>
    </location>
</feature>
<feature type="transmembrane region" description="Helical" evidence="1">
    <location>
        <begin position="137"/>
        <end position="157"/>
    </location>
</feature>
<dbReference type="EMBL" id="BAAAQD010000001">
    <property type="protein sequence ID" value="GAA1501450.1"/>
    <property type="molecule type" value="Genomic_DNA"/>
</dbReference>
<dbReference type="Pfam" id="PF10067">
    <property type="entry name" value="DUF2306"/>
    <property type="match status" value="1"/>
</dbReference>
<dbReference type="Proteomes" id="UP001501470">
    <property type="component" value="Unassembled WGS sequence"/>
</dbReference>
<gene>
    <name evidence="2" type="ORF">GCM10009827_010960</name>
</gene>
<sequence>MTISAMGVAAFSAPAYLTGDAAQSRIPVNPDVAPHYLSIVIHALPASLALFLGPLQFITPLRVKRPGLHRIVGRIYMISIVAATIAATFATIFTLDGVPVQVGFALLIAAWVYTLARGYRTIRRGEVQLHRIWMIRNYSLTFAAVVLRAFLGLGLALQEPYPWITFADIYTSSVWASIVICAVIPEYFIIQRMLTPLARRQQRRQTAATGRPDRAVA</sequence>
<evidence type="ECO:0000313" key="3">
    <source>
        <dbReference type="Proteomes" id="UP001501470"/>
    </source>
</evidence>
<evidence type="ECO:0008006" key="4">
    <source>
        <dbReference type="Google" id="ProtNLM"/>
    </source>
</evidence>
<organism evidence="2 3">
    <name type="scientific">Dactylosporangium maewongense</name>
    <dbReference type="NCBI Taxonomy" id="634393"/>
    <lineage>
        <taxon>Bacteria</taxon>
        <taxon>Bacillati</taxon>
        <taxon>Actinomycetota</taxon>
        <taxon>Actinomycetes</taxon>
        <taxon>Micromonosporales</taxon>
        <taxon>Micromonosporaceae</taxon>
        <taxon>Dactylosporangium</taxon>
    </lineage>
</organism>
<feature type="transmembrane region" description="Helical" evidence="1">
    <location>
        <begin position="71"/>
        <end position="92"/>
    </location>
</feature>
<keyword evidence="1" id="KW-1133">Transmembrane helix</keyword>